<dbReference type="Gene3D" id="2.40.50.200">
    <property type="entry name" value="Bacterial OB-fold"/>
    <property type="match status" value="1"/>
</dbReference>
<proteinExistence type="predicted"/>
<dbReference type="Pfam" id="PF04076">
    <property type="entry name" value="BOF"/>
    <property type="match status" value="1"/>
</dbReference>
<feature type="chain" id="PRO_5044566736" evidence="2">
    <location>
        <begin position="20"/>
        <end position="117"/>
    </location>
</feature>
<dbReference type="OrthoDB" id="598245at2"/>
<evidence type="ECO:0000256" key="1">
    <source>
        <dbReference type="ARBA" id="ARBA00022729"/>
    </source>
</evidence>
<accession>A0A1V4AZ14</accession>
<name>A0A1V4AZ14_9PAST</name>
<gene>
    <name evidence="3" type="primary">ygiW</name>
    <name evidence="3" type="ORF">NCTC1659_01882</name>
    <name evidence="4" type="ORF">NCTC8540_01004</name>
</gene>
<evidence type="ECO:0000256" key="2">
    <source>
        <dbReference type="SAM" id="SignalP"/>
    </source>
</evidence>
<organism evidence="3 5">
    <name type="scientific">Canicola haemoglobinophilus</name>
    <dbReference type="NCBI Taxonomy" id="733"/>
    <lineage>
        <taxon>Bacteria</taxon>
        <taxon>Pseudomonadati</taxon>
        <taxon>Pseudomonadota</taxon>
        <taxon>Gammaproteobacteria</taxon>
        <taxon>Pasteurellales</taxon>
        <taxon>Pasteurellaceae</taxon>
        <taxon>Canicola</taxon>
    </lineage>
</organism>
<keyword evidence="5" id="KW-1185">Reference proteome</keyword>
<protein>
    <submittedName>
        <fullName evidence="3 4">Outer membrane protein</fullName>
    </submittedName>
</protein>
<evidence type="ECO:0000313" key="5">
    <source>
        <dbReference type="Proteomes" id="UP000254329"/>
    </source>
</evidence>
<dbReference type="PANTHER" id="PTHR36571:SF1">
    <property type="entry name" value="PROTEIN YGIW"/>
    <property type="match status" value="1"/>
</dbReference>
<evidence type="ECO:0000313" key="6">
    <source>
        <dbReference type="Proteomes" id="UP000254496"/>
    </source>
</evidence>
<dbReference type="InterPro" id="IPR036700">
    <property type="entry name" value="BOBF_sf"/>
</dbReference>
<dbReference type="SUPFAM" id="SSF101756">
    <property type="entry name" value="Hypothetical protein YgiW"/>
    <property type="match status" value="1"/>
</dbReference>
<evidence type="ECO:0000313" key="4">
    <source>
        <dbReference type="EMBL" id="STO68509.1"/>
    </source>
</evidence>
<dbReference type="PANTHER" id="PTHR36571">
    <property type="entry name" value="PROTEIN YGIW"/>
    <property type="match status" value="1"/>
</dbReference>
<dbReference type="EMBL" id="UGHJ01000001">
    <property type="protein sequence ID" value="STO68509.1"/>
    <property type="molecule type" value="Genomic_DNA"/>
</dbReference>
<dbReference type="NCBIfam" id="NF033674">
    <property type="entry name" value="stress_OB_fold"/>
    <property type="match status" value="1"/>
</dbReference>
<keyword evidence="1 2" id="KW-0732">Signal</keyword>
<feature type="signal peptide" evidence="2">
    <location>
        <begin position="1"/>
        <end position="19"/>
    </location>
</feature>
<reference evidence="5 6" key="1">
    <citation type="submission" date="2018-06" db="EMBL/GenBank/DDBJ databases">
        <authorList>
            <consortium name="Pathogen Informatics"/>
            <person name="Doyle S."/>
        </authorList>
    </citation>
    <scope>NUCLEOTIDE SEQUENCE [LARGE SCALE GENOMIC DNA]</scope>
    <source>
        <strain evidence="3 5">NCTC1659</strain>
        <strain evidence="4 6">NCTC8540</strain>
    </source>
</reference>
<dbReference type="RefSeq" id="WP_078219244.1">
    <property type="nucleotide sequence ID" value="NZ_MUXZ01000041.1"/>
</dbReference>
<dbReference type="STRING" id="733.B0186_10120"/>
<dbReference type="Proteomes" id="UP000254496">
    <property type="component" value="Unassembled WGS sequence"/>
</dbReference>
<sequence length="117" mass="12771">MKKLTLLGTLLFASSVAMAGFQQSPAVSQGANVISVSKALSAKDKSVIVLEGNIQRQIDEDEFIFTDGTATIKVEIDEHVWRGVDVSSQDKIRLIGIVDKDIGRNAELEVTEVQKLR</sequence>
<evidence type="ECO:0000313" key="3">
    <source>
        <dbReference type="EMBL" id="STO60587.1"/>
    </source>
</evidence>
<dbReference type="AlphaFoldDB" id="A0A1V4AZ14"/>
<dbReference type="EMBL" id="UGHF01000001">
    <property type="protein sequence ID" value="STO60587.1"/>
    <property type="molecule type" value="Genomic_DNA"/>
</dbReference>
<dbReference type="Proteomes" id="UP000254329">
    <property type="component" value="Unassembled WGS sequence"/>
</dbReference>
<dbReference type="InterPro" id="IPR005220">
    <property type="entry name" value="CarO-like"/>
</dbReference>